<name>A0A161YR77_9GAMM</name>
<dbReference type="AlphaFoldDB" id="A0A161YR77"/>
<protein>
    <submittedName>
        <fullName evidence="1">Uncharacterized protein</fullName>
    </submittedName>
</protein>
<sequence length="35" mass="4155">MAVSPQFVDELIVEEHHSDRYDRDQVYKLTDIDSC</sequence>
<evidence type="ECO:0000313" key="1">
    <source>
        <dbReference type="EMBL" id="KZN64627.1"/>
    </source>
</evidence>
<comment type="caution">
    <text evidence="1">The sequence shown here is derived from an EMBL/GenBank/DDBJ whole genome shotgun (WGS) entry which is preliminary data.</text>
</comment>
<proteinExistence type="predicted"/>
<organism evidence="1 2">
    <name type="scientific">Pseudoalteromonas luteoviolacea S4060-1</name>
    <dbReference type="NCBI Taxonomy" id="1365257"/>
    <lineage>
        <taxon>Bacteria</taxon>
        <taxon>Pseudomonadati</taxon>
        <taxon>Pseudomonadota</taxon>
        <taxon>Gammaproteobacteria</taxon>
        <taxon>Alteromonadales</taxon>
        <taxon>Pseudoalteromonadaceae</taxon>
        <taxon>Pseudoalteromonas</taxon>
    </lineage>
</organism>
<gene>
    <name evidence="1" type="ORF">N478_21775</name>
</gene>
<evidence type="ECO:0000313" key="2">
    <source>
        <dbReference type="Proteomes" id="UP000076661"/>
    </source>
</evidence>
<accession>A0A161YR77</accession>
<dbReference type="EMBL" id="AUXX01000026">
    <property type="protein sequence ID" value="KZN64627.1"/>
    <property type="molecule type" value="Genomic_DNA"/>
</dbReference>
<dbReference type="Proteomes" id="UP000076661">
    <property type="component" value="Unassembled WGS sequence"/>
</dbReference>
<reference evidence="1 2" key="1">
    <citation type="submission" date="2013-07" db="EMBL/GenBank/DDBJ databases">
        <title>Comparative Genomic and Metabolomic Analysis of Twelve Strains of Pseudoalteromonas luteoviolacea.</title>
        <authorList>
            <person name="Vynne N.G."/>
            <person name="Mansson M."/>
            <person name="Gram L."/>
        </authorList>
    </citation>
    <scope>NUCLEOTIDE SEQUENCE [LARGE SCALE GENOMIC DNA]</scope>
    <source>
        <strain evidence="1 2">S4060-1</strain>
    </source>
</reference>